<dbReference type="InterPro" id="IPR020846">
    <property type="entry name" value="MFS_dom"/>
</dbReference>
<accession>A0A0L0BZT5</accession>
<dbReference type="GO" id="GO:0022857">
    <property type="term" value="F:transmembrane transporter activity"/>
    <property type="evidence" value="ECO:0007669"/>
    <property type="project" value="InterPro"/>
</dbReference>
<feature type="transmembrane region" description="Helical" evidence="7">
    <location>
        <begin position="326"/>
        <end position="348"/>
    </location>
</feature>
<feature type="transmembrane region" description="Helical" evidence="7">
    <location>
        <begin position="429"/>
        <end position="447"/>
    </location>
</feature>
<dbReference type="EMBL" id="JRES01001097">
    <property type="protein sequence ID" value="KNC25565.1"/>
    <property type="molecule type" value="Genomic_DNA"/>
</dbReference>
<organism evidence="9 10">
    <name type="scientific">Lucilia cuprina</name>
    <name type="common">Green bottle fly</name>
    <name type="synonym">Australian sheep blowfly</name>
    <dbReference type="NCBI Taxonomy" id="7375"/>
    <lineage>
        <taxon>Eukaryota</taxon>
        <taxon>Metazoa</taxon>
        <taxon>Ecdysozoa</taxon>
        <taxon>Arthropoda</taxon>
        <taxon>Hexapoda</taxon>
        <taxon>Insecta</taxon>
        <taxon>Pterygota</taxon>
        <taxon>Neoptera</taxon>
        <taxon>Endopterygota</taxon>
        <taxon>Diptera</taxon>
        <taxon>Brachycera</taxon>
        <taxon>Muscomorpha</taxon>
        <taxon>Oestroidea</taxon>
        <taxon>Calliphoridae</taxon>
        <taxon>Luciliinae</taxon>
        <taxon>Lucilia</taxon>
    </lineage>
</organism>
<feature type="transmembrane region" description="Helical" evidence="7">
    <location>
        <begin position="515"/>
        <end position="535"/>
    </location>
</feature>
<keyword evidence="2" id="KW-0813">Transport</keyword>
<keyword evidence="5 7" id="KW-0472">Membrane</keyword>
<dbReference type="Pfam" id="PF07690">
    <property type="entry name" value="MFS_1"/>
    <property type="match status" value="1"/>
</dbReference>
<feature type="transmembrane region" description="Helical" evidence="7">
    <location>
        <begin position="171"/>
        <end position="198"/>
    </location>
</feature>
<gene>
    <name evidence="9" type="ORF">FF38_12985</name>
</gene>
<feature type="transmembrane region" description="Helical" evidence="7">
    <location>
        <begin position="80"/>
        <end position="101"/>
    </location>
</feature>
<protein>
    <recommendedName>
        <fullName evidence="8">Major facilitator superfamily (MFS) profile domain-containing protein</fullName>
    </recommendedName>
</protein>
<feature type="domain" description="Major facilitator superfamily (MFS) profile" evidence="8">
    <location>
        <begin position="47"/>
        <end position="540"/>
    </location>
</feature>
<feature type="transmembrane region" description="Helical" evidence="7">
    <location>
        <begin position="34"/>
        <end position="60"/>
    </location>
</feature>
<evidence type="ECO:0000313" key="9">
    <source>
        <dbReference type="EMBL" id="KNC25565.1"/>
    </source>
</evidence>
<evidence type="ECO:0000256" key="3">
    <source>
        <dbReference type="ARBA" id="ARBA00022692"/>
    </source>
</evidence>
<evidence type="ECO:0000313" key="10">
    <source>
        <dbReference type="Proteomes" id="UP000037069"/>
    </source>
</evidence>
<evidence type="ECO:0000259" key="8">
    <source>
        <dbReference type="PROSITE" id="PS50850"/>
    </source>
</evidence>
<dbReference type="Gene3D" id="1.20.1250.20">
    <property type="entry name" value="MFS general substrate transporter like domains"/>
    <property type="match status" value="1"/>
</dbReference>
<evidence type="ECO:0000256" key="1">
    <source>
        <dbReference type="ARBA" id="ARBA00004141"/>
    </source>
</evidence>
<dbReference type="SUPFAM" id="SSF103473">
    <property type="entry name" value="MFS general substrate transporter"/>
    <property type="match status" value="1"/>
</dbReference>
<dbReference type="AlphaFoldDB" id="A0A0L0BZT5"/>
<name>A0A0L0BZT5_LUCCU</name>
<dbReference type="GO" id="GO:0016020">
    <property type="term" value="C:membrane"/>
    <property type="evidence" value="ECO:0007669"/>
    <property type="project" value="UniProtKB-SubCell"/>
</dbReference>
<feature type="transmembrane region" description="Helical" evidence="7">
    <location>
        <begin position="486"/>
        <end position="509"/>
    </location>
</feature>
<evidence type="ECO:0000256" key="4">
    <source>
        <dbReference type="ARBA" id="ARBA00022989"/>
    </source>
</evidence>
<evidence type="ECO:0000256" key="2">
    <source>
        <dbReference type="ARBA" id="ARBA00022448"/>
    </source>
</evidence>
<feature type="transmembrane region" description="Helical" evidence="7">
    <location>
        <begin position="453"/>
        <end position="479"/>
    </location>
</feature>
<dbReference type="OrthoDB" id="3936150at2759"/>
<dbReference type="Proteomes" id="UP000037069">
    <property type="component" value="Unassembled WGS sequence"/>
</dbReference>
<dbReference type="InterPro" id="IPR011701">
    <property type="entry name" value="MFS"/>
</dbReference>
<feature type="compositionally biased region" description="Polar residues" evidence="6">
    <location>
        <begin position="9"/>
        <end position="24"/>
    </location>
</feature>
<keyword evidence="3 7" id="KW-0812">Transmembrane</keyword>
<keyword evidence="4 7" id="KW-1133">Transmembrane helix</keyword>
<feature type="transmembrane region" description="Helical" evidence="7">
    <location>
        <begin position="210"/>
        <end position="231"/>
    </location>
</feature>
<dbReference type="PANTHER" id="PTHR23511">
    <property type="entry name" value="SYNAPTIC VESICLE GLYCOPROTEIN 2"/>
    <property type="match status" value="1"/>
</dbReference>
<comment type="caution">
    <text evidence="9">The sequence shown here is derived from an EMBL/GenBank/DDBJ whole genome shotgun (WGS) entry which is preliminary data.</text>
</comment>
<dbReference type="STRING" id="7375.A0A0L0BZT5"/>
<dbReference type="PROSITE" id="PS50850">
    <property type="entry name" value="MFS"/>
    <property type="match status" value="1"/>
</dbReference>
<feature type="transmembrane region" description="Helical" evidence="7">
    <location>
        <begin position="137"/>
        <end position="159"/>
    </location>
</feature>
<comment type="subcellular location">
    <subcellularLocation>
        <location evidence="1">Membrane</location>
        <topology evidence="1">Multi-pass membrane protein</topology>
    </subcellularLocation>
</comment>
<evidence type="ECO:0000256" key="5">
    <source>
        <dbReference type="ARBA" id="ARBA00023136"/>
    </source>
</evidence>
<dbReference type="OMA" id="MMGVCAT"/>
<feature type="region of interest" description="Disordered" evidence="6">
    <location>
        <begin position="1"/>
        <end position="24"/>
    </location>
</feature>
<reference evidence="9 10" key="1">
    <citation type="journal article" date="2015" name="Nat. Commun.">
        <title>Lucilia cuprina genome unlocks parasitic fly biology to underpin future interventions.</title>
        <authorList>
            <person name="Anstead C.A."/>
            <person name="Korhonen P.K."/>
            <person name="Young N.D."/>
            <person name="Hall R.S."/>
            <person name="Jex A.R."/>
            <person name="Murali S.C."/>
            <person name="Hughes D.S."/>
            <person name="Lee S.F."/>
            <person name="Perry T."/>
            <person name="Stroehlein A.J."/>
            <person name="Ansell B.R."/>
            <person name="Breugelmans B."/>
            <person name="Hofmann A."/>
            <person name="Qu J."/>
            <person name="Dugan S."/>
            <person name="Lee S.L."/>
            <person name="Chao H."/>
            <person name="Dinh H."/>
            <person name="Han Y."/>
            <person name="Doddapaneni H.V."/>
            <person name="Worley K.C."/>
            <person name="Muzny D.M."/>
            <person name="Ioannidis P."/>
            <person name="Waterhouse R.M."/>
            <person name="Zdobnov E.M."/>
            <person name="James P.J."/>
            <person name="Bagnall N.H."/>
            <person name="Kotze A.C."/>
            <person name="Gibbs R.A."/>
            <person name="Richards S."/>
            <person name="Batterham P."/>
            <person name="Gasser R.B."/>
        </authorList>
    </citation>
    <scope>NUCLEOTIDE SEQUENCE [LARGE SCALE GENOMIC DNA]</scope>
    <source>
        <strain evidence="9 10">LS</strain>
        <tissue evidence="9">Full body</tissue>
    </source>
</reference>
<feature type="transmembrane region" description="Helical" evidence="7">
    <location>
        <begin position="113"/>
        <end position="131"/>
    </location>
</feature>
<evidence type="ECO:0000256" key="6">
    <source>
        <dbReference type="SAM" id="MobiDB-lite"/>
    </source>
</evidence>
<dbReference type="InterPro" id="IPR036259">
    <property type="entry name" value="MFS_trans_sf"/>
</dbReference>
<proteinExistence type="predicted"/>
<dbReference type="PANTHER" id="PTHR23511:SF36">
    <property type="entry name" value="EG:BACR7A4.13 PROTEIN-RELATED"/>
    <property type="match status" value="1"/>
</dbReference>
<evidence type="ECO:0000256" key="7">
    <source>
        <dbReference type="SAM" id="Phobius"/>
    </source>
</evidence>
<feature type="transmembrane region" description="Helical" evidence="7">
    <location>
        <begin position="404"/>
        <end position="422"/>
    </location>
</feature>
<sequence length="544" mass="60491">MNKKKKSLASRTAANSNNIPSSSGNASVNDFETAIAACGFGCFNICLLIMAMSPLVSAIFSTSTLSFILPTAECDLHLNLMHKGILNAMCFAGMIVSAIPWGYIADTMGRKMVLVYALFLDGVIVICTGISQTVNQLLIFKFFDGFLVCGPFAVVMSYVSEFHGLEHRSRIMMGIGMIKAAATIILPILACGLLPYHFILEMWFLKLHTWHFFILITAIVPLLGGFLNSFFPESPKFLMSQGRNDEALECLRTVYAINNRRPKSEYPIKNLLDEDPGKTLQYSYRHSKEYKESHKTMAQKRKQAKEQFIEGLRQLRPMCSSPYLKLSFQVYSMLFCILLGLNSIRLWLPQIFVTMVEFKEKNINVISMCTVLQYNYNKTVLLAAGQVMTHCDVHINANSYTDNIVVAIISFFCFLLVTLVVNKLGNNNVLKIALCLAFLSGVAMYFSNSHVMTLILASVFVSSASVSGTTVISVSVNLFPTNMRTMVIIMVMTFGRCGSLLGNILFPYFISMGCIPPFLLIGGVMIVSFVLSLFLPNSNKIALK</sequence>
<keyword evidence="10" id="KW-1185">Reference proteome</keyword>